<dbReference type="HAMAP" id="MF_00849">
    <property type="entry name" value="BipA"/>
    <property type="match status" value="1"/>
</dbReference>
<keyword evidence="2" id="KW-0699">rRNA-binding</keyword>
<dbReference type="GO" id="GO:0005525">
    <property type="term" value="F:GTP binding"/>
    <property type="evidence" value="ECO:0007669"/>
    <property type="project" value="UniProtKB-UniRule"/>
</dbReference>
<dbReference type="NCBIfam" id="TIGR00231">
    <property type="entry name" value="small_GTP"/>
    <property type="match status" value="1"/>
</dbReference>
<dbReference type="InterPro" id="IPR047042">
    <property type="entry name" value="BipA_II"/>
</dbReference>
<feature type="domain" description="Tr-type G" evidence="3">
    <location>
        <begin position="11"/>
        <end position="206"/>
    </location>
</feature>
<dbReference type="PROSITE" id="PS51722">
    <property type="entry name" value="G_TR_2"/>
    <property type="match status" value="1"/>
</dbReference>
<comment type="similarity">
    <text evidence="2">Belongs to the TRAFAC class translation factor GTPase superfamily. Classic translation factor GTPase family. BipA subfamily.</text>
</comment>
<dbReference type="Pfam" id="PF03144">
    <property type="entry name" value="GTP_EFTU_D2"/>
    <property type="match status" value="1"/>
</dbReference>
<dbReference type="GO" id="GO:0005829">
    <property type="term" value="C:cytosol"/>
    <property type="evidence" value="ECO:0007669"/>
    <property type="project" value="TreeGrafter"/>
</dbReference>
<keyword evidence="2" id="KW-0690">Ribosome biogenesis</keyword>
<dbReference type="Gene3D" id="3.40.50.300">
    <property type="entry name" value="P-loop containing nucleotide triphosphate hydrolases"/>
    <property type="match status" value="1"/>
</dbReference>
<comment type="subcellular location">
    <subcellularLocation>
        <location evidence="2">Cytoplasm</location>
    </subcellularLocation>
    <text evidence="2">Binds to ribosomes.</text>
</comment>
<dbReference type="Pfam" id="PF21018">
    <property type="entry name" value="BipA_C"/>
    <property type="match status" value="1"/>
</dbReference>
<evidence type="ECO:0000256" key="2">
    <source>
        <dbReference type="HAMAP-Rule" id="MF_00849"/>
    </source>
</evidence>
<dbReference type="AlphaFoldDB" id="A0A842HHC7"/>
<dbReference type="PANTHER" id="PTHR42908:SF8">
    <property type="entry name" value="TR-TYPE G DOMAIN-CONTAINING PROTEIN"/>
    <property type="match status" value="1"/>
</dbReference>
<evidence type="ECO:0000259" key="3">
    <source>
        <dbReference type="PROSITE" id="PS51722"/>
    </source>
</evidence>
<feature type="binding site" evidence="2">
    <location>
        <begin position="23"/>
        <end position="28"/>
    </location>
    <ligand>
        <name>GTP</name>
        <dbReference type="ChEBI" id="CHEBI:37565"/>
    </ligand>
</feature>
<comment type="function">
    <text evidence="2">A 50S ribosomal subunit assembly protein with GTPase activity, required for 50S subunit assembly at low temperatures, may also play a role in translation. Binds GTP and analogs. Binds the 70S ribosome between the 30S and 50S subunits, in a similar position as ribosome-bound EF-G; it contacts a number of ribosomal proteins, both rRNAs and the A-site tRNA.</text>
</comment>
<dbReference type="Gene3D" id="3.30.70.870">
    <property type="entry name" value="Elongation Factor G (Translational Gtpase), domain 3"/>
    <property type="match status" value="1"/>
</dbReference>
<dbReference type="InterPro" id="IPR006298">
    <property type="entry name" value="BipA"/>
</dbReference>
<dbReference type="Gene3D" id="3.30.70.240">
    <property type="match status" value="1"/>
</dbReference>
<dbReference type="FunFam" id="3.30.70.240:FF:000002">
    <property type="entry name" value="GTP-binding protein TypA"/>
    <property type="match status" value="1"/>
</dbReference>
<proteinExistence type="inferred from homology"/>
<dbReference type="GO" id="GO:1990904">
    <property type="term" value="C:ribonucleoprotein complex"/>
    <property type="evidence" value="ECO:0007669"/>
    <property type="project" value="TreeGrafter"/>
</dbReference>
<dbReference type="Gene3D" id="2.40.50.250">
    <property type="entry name" value="bipa protein"/>
    <property type="match status" value="1"/>
</dbReference>
<dbReference type="PANTHER" id="PTHR42908">
    <property type="entry name" value="TRANSLATION ELONGATION FACTOR-RELATED"/>
    <property type="match status" value="1"/>
</dbReference>
<keyword evidence="1 2" id="KW-0342">GTP-binding</keyword>
<dbReference type="PRINTS" id="PR00315">
    <property type="entry name" value="ELONGATNFCT"/>
</dbReference>
<dbReference type="FunFam" id="2.40.50.250:FF:000001">
    <property type="entry name" value="GTP-binding protein TypA"/>
    <property type="match status" value="1"/>
</dbReference>
<dbReference type="Proteomes" id="UP000546464">
    <property type="component" value="Unassembled WGS sequence"/>
</dbReference>
<dbReference type="InterPro" id="IPR047041">
    <property type="entry name" value="BipA_GTP-bd_dom"/>
</dbReference>
<dbReference type="Gene3D" id="2.40.30.10">
    <property type="entry name" value="Translation factors"/>
    <property type="match status" value="1"/>
</dbReference>
<dbReference type="PROSITE" id="PS00301">
    <property type="entry name" value="G_TR_1"/>
    <property type="match status" value="1"/>
</dbReference>
<dbReference type="FunFam" id="3.40.50.300:FF:000055">
    <property type="entry name" value="GTP-binding protein TypA"/>
    <property type="match status" value="1"/>
</dbReference>
<dbReference type="EMBL" id="JACHVB010000035">
    <property type="protein sequence ID" value="MBC2595398.1"/>
    <property type="molecule type" value="Genomic_DNA"/>
</dbReference>
<comment type="subunit">
    <text evidence="2">Monomer.</text>
</comment>
<keyword evidence="2" id="KW-0820">tRNA-binding</keyword>
<evidence type="ECO:0000256" key="1">
    <source>
        <dbReference type="ARBA" id="ARBA00023134"/>
    </source>
</evidence>
<dbReference type="InterPro" id="IPR035647">
    <property type="entry name" value="EFG_III/V"/>
</dbReference>
<dbReference type="SMART" id="SM00838">
    <property type="entry name" value="EFG_C"/>
    <property type="match status" value="1"/>
</dbReference>
<dbReference type="InterPro" id="IPR009000">
    <property type="entry name" value="Transl_B-barrel_sf"/>
</dbReference>
<dbReference type="SUPFAM" id="SSF54980">
    <property type="entry name" value="EF-G C-terminal domain-like"/>
    <property type="match status" value="2"/>
</dbReference>
<dbReference type="EC" id="3.6.5.-" evidence="2"/>
<dbReference type="InterPro" id="IPR027417">
    <property type="entry name" value="P-loop_NTPase"/>
</dbReference>
<dbReference type="GO" id="GO:0043022">
    <property type="term" value="F:ribosome binding"/>
    <property type="evidence" value="ECO:0007669"/>
    <property type="project" value="UniProtKB-UniRule"/>
</dbReference>
<dbReference type="GO" id="GO:0019843">
    <property type="term" value="F:rRNA binding"/>
    <property type="evidence" value="ECO:0007669"/>
    <property type="project" value="UniProtKB-KW"/>
</dbReference>
<sequence length="613" mass="68210">MSATATIATADKIRNIAIIAHVDHGKTTLVDCLLQQSGTYRENQAVPVRAMDSMDLEREKGITIKAKNTAIQWNGYTINIVDTPGHADFGAEVERVMKMVDGVLLLTDAVGGPQAQTRWVLRKALSHGLKTICVINKVDRETSRPDWVHDKVLELFLDLEASDDQFNAPFIYGSAKNGWADRELDGPRKNMDALFETIVEHIPAPQVEDNDFRMLVSNIDWDDFVGRLAIGRILSGKVTSGDTIYALRKNGQRERVKITKLIRFTGLGVTPVEEMSAGDIVGIAGFDEIDIGETLAASKEVEPLPFITIDPATIEMEFHVNDGPLAGKDGKKVTSRQIRDRLVRETKSNISIHIKDTDEGTRFLVSARGAMQIAVLLETMRREGYEVMASRPTVLYKEIDGTLCEPYEQVWVEVPGDLLGAVMENLSNRKAQITNMEHHHAGVTVEAVISTRGLIGFESDLVTLTSGHGVCSHMFLDYRPRGGEIVTRQTGTLVSMETGTSMPYSLDIIQARGKLFVSPGEDIYNGQIVGESPRKEDLPVNPCKAKHLDNMRSSGNDKNVQLAPPIRFSLERAIEYIAADELVEVTPHHLRLRKRILDAEQRRKIMKRLKRDD</sequence>
<dbReference type="GO" id="GO:0000049">
    <property type="term" value="F:tRNA binding"/>
    <property type="evidence" value="ECO:0007669"/>
    <property type="project" value="UniProtKB-KW"/>
</dbReference>
<evidence type="ECO:0000313" key="4">
    <source>
        <dbReference type="EMBL" id="MBC2595398.1"/>
    </source>
</evidence>
<accession>A0A842HHC7</accession>
<dbReference type="NCBIfam" id="TIGR01394">
    <property type="entry name" value="TypA_BipA"/>
    <property type="match status" value="1"/>
</dbReference>
<dbReference type="InterPro" id="IPR000640">
    <property type="entry name" value="EFG_V-like"/>
</dbReference>
<dbReference type="Pfam" id="PF00009">
    <property type="entry name" value="GTP_EFTU"/>
    <property type="match status" value="1"/>
</dbReference>
<name>A0A842HHC7_9BACT</name>
<dbReference type="CDD" id="cd03691">
    <property type="entry name" value="BipA_TypA_II"/>
    <property type="match status" value="1"/>
</dbReference>
<gene>
    <name evidence="4" type="primary">typA</name>
    <name evidence="2" type="synonym">bipA</name>
    <name evidence="4" type="ORF">H5P28_14110</name>
</gene>
<keyword evidence="5" id="KW-1185">Reference proteome</keyword>
<keyword evidence="2" id="KW-0547">Nucleotide-binding</keyword>
<dbReference type="InterPro" id="IPR000795">
    <property type="entry name" value="T_Tr_GTP-bd_dom"/>
</dbReference>
<dbReference type="InterPro" id="IPR004161">
    <property type="entry name" value="EFTu-like_2"/>
</dbReference>
<dbReference type="InterPro" id="IPR048876">
    <property type="entry name" value="BipA_C"/>
</dbReference>
<dbReference type="InterPro" id="IPR042116">
    <property type="entry name" value="TypA/BipA_C"/>
</dbReference>
<dbReference type="CDD" id="cd01891">
    <property type="entry name" value="TypA_BipA"/>
    <property type="match status" value="1"/>
</dbReference>
<feature type="binding site" evidence="2">
    <location>
        <begin position="136"/>
        <end position="139"/>
    </location>
    <ligand>
        <name>GTP</name>
        <dbReference type="ChEBI" id="CHEBI:37565"/>
    </ligand>
</feature>
<dbReference type="SUPFAM" id="SSF50447">
    <property type="entry name" value="Translation proteins"/>
    <property type="match status" value="1"/>
</dbReference>
<comment type="catalytic activity">
    <reaction evidence="2">
        <text>GTP + H2O = GDP + phosphate + H(+)</text>
        <dbReference type="Rhea" id="RHEA:19669"/>
        <dbReference type="ChEBI" id="CHEBI:15377"/>
        <dbReference type="ChEBI" id="CHEBI:15378"/>
        <dbReference type="ChEBI" id="CHEBI:37565"/>
        <dbReference type="ChEBI" id="CHEBI:43474"/>
        <dbReference type="ChEBI" id="CHEBI:58189"/>
    </reaction>
</comment>
<dbReference type="InterPro" id="IPR031157">
    <property type="entry name" value="G_TR_CS"/>
</dbReference>
<reference evidence="4 5" key="1">
    <citation type="submission" date="2020-07" db="EMBL/GenBank/DDBJ databases">
        <authorList>
            <person name="Feng X."/>
        </authorList>
    </citation>
    <scope>NUCLEOTIDE SEQUENCE [LARGE SCALE GENOMIC DNA]</scope>
    <source>
        <strain evidence="4 5">JCM31066</strain>
    </source>
</reference>
<keyword evidence="2" id="KW-0694">RNA-binding</keyword>
<keyword evidence="2" id="KW-0378">Hydrolase</keyword>
<dbReference type="SUPFAM" id="SSF52540">
    <property type="entry name" value="P-loop containing nucleoside triphosphate hydrolases"/>
    <property type="match status" value="1"/>
</dbReference>
<comment type="caution">
    <text evidence="4">The sequence shown here is derived from an EMBL/GenBank/DDBJ whole genome shotgun (WGS) entry which is preliminary data.</text>
</comment>
<dbReference type="Pfam" id="PF00679">
    <property type="entry name" value="EFG_C"/>
    <property type="match status" value="1"/>
</dbReference>
<dbReference type="RefSeq" id="WP_185676349.1">
    <property type="nucleotide sequence ID" value="NZ_JACHVB010000035.1"/>
</dbReference>
<dbReference type="GO" id="GO:0000027">
    <property type="term" value="P:ribosomal large subunit assembly"/>
    <property type="evidence" value="ECO:0007669"/>
    <property type="project" value="UniProtKB-UniRule"/>
</dbReference>
<evidence type="ECO:0000313" key="5">
    <source>
        <dbReference type="Proteomes" id="UP000546464"/>
    </source>
</evidence>
<protein>
    <recommendedName>
        <fullName evidence="2">Large ribosomal subunit assembly factor BipA</fullName>
        <ecNumber evidence="2">3.6.5.-</ecNumber>
    </recommendedName>
    <alternativeName>
        <fullName evidence="2">GTP-binding protein BipA</fullName>
    </alternativeName>
</protein>
<keyword evidence="2" id="KW-0963">Cytoplasm</keyword>
<organism evidence="4 5">
    <name type="scientific">Ruficoccus amylovorans</name>
    <dbReference type="NCBI Taxonomy" id="1804625"/>
    <lineage>
        <taxon>Bacteria</taxon>
        <taxon>Pseudomonadati</taxon>
        <taxon>Verrucomicrobiota</taxon>
        <taxon>Opitutia</taxon>
        <taxon>Puniceicoccales</taxon>
        <taxon>Cerasicoccaceae</taxon>
        <taxon>Ruficoccus</taxon>
    </lineage>
</organism>
<dbReference type="InterPro" id="IPR005225">
    <property type="entry name" value="Small_GTP-bd"/>
</dbReference>
<dbReference type="GO" id="GO:0003924">
    <property type="term" value="F:GTPase activity"/>
    <property type="evidence" value="ECO:0007669"/>
    <property type="project" value="UniProtKB-UniRule"/>
</dbReference>